<dbReference type="PANTHER" id="PTHR30399:SF1">
    <property type="entry name" value="UTP PYROPHOSPHATASE"/>
    <property type="match status" value="1"/>
</dbReference>
<dbReference type="Gene3D" id="3.30.2010.10">
    <property type="entry name" value="Metalloproteases ('zincins'), catalytic domain"/>
    <property type="match status" value="1"/>
</dbReference>
<protein>
    <submittedName>
        <fullName evidence="2">M48 family metallopeptidase</fullName>
    </submittedName>
</protein>
<name>A0ABT0GIQ2_9GAMM</name>
<dbReference type="RefSeq" id="WP_248209593.1">
    <property type="nucleotide sequence ID" value="NZ_JALNMH010000009.1"/>
</dbReference>
<evidence type="ECO:0000313" key="3">
    <source>
        <dbReference type="Proteomes" id="UP001431449"/>
    </source>
</evidence>
<dbReference type="Proteomes" id="UP001431449">
    <property type="component" value="Unassembled WGS sequence"/>
</dbReference>
<keyword evidence="3" id="KW-1185">Reference proteome</keyword>
<dbReference type="PANTHER" id="PTHR30399">
    <property type="entry name" value="UNCHARACTERIZED PROTEIN YGJP"/>
    <property type="match status" value="1"/>
</dbReference>
<evidence type="ECO:0000259" key="1">
    <source>
        <dbReference type="Pfam" id="PF01863"/>
    </source>
</evidence>
<dbReference type="EMBL" id="JALNMH010000009">
    <property type="protein sequence ID" value="MCK7594421.1"/>
    <property type="molecule type" value="Genomic_DNA"/>
</dbReference>
<organism evidence="2 3">
    <name type="scientific">Pseudomarimonas salicorniae</name>
    <dbReference type="NCBI Taxonomy" id="2933270"/>
    <lineage>
        <taxon>Bacteria</taxon>
        <taxon>Pseudomonadati</taxon>
        <taxon>Pseudomonadota</taxon>
        <taxon>Gammaproteobacteria</taxon>
        <taxon>Lysobacterales</taxon>
        <taxon>Lysobacteraceae</taxon>
        <taxon>Pseudomarimonas</taxon>
    </lineage>
</organism>
<evidence type="ECO:0000313" key="2">
    <source>
        <dbReference type="EMBL" id="MCK7594421.1"/>
    </source>
</evidence>
<proteinExistence type="predicted"/>
<gene>
    <name evidence="2" type="ORF">M0G41_12155</name>
</gene>
<comment type="caution">
    <text evidence="2">The sequence shown here is derived from an EMBL/GenBank/DDBJ whole genome shotgun (WGS) entry which is preliminary data.</text>
</comment>
<dbReference type="CDD" id="cd07344">
    <property type="entry name" value="M48_yhfN_like"/>
    <property type="match status" value="1"/>
</dbReference>
<feature type="domain" description="YgjP-like metallopeptidase" evidence="1">
    <location>
        <begin position="33"/>
        <end position="237"/>
    </location>
</feature>
<accession>A0ABT0GIQ2</accession>
<dbReference type="InterPro" id="IPR002725">
    <property type="entry name" value="YgjP-like_metallopeptidase"/>
</dbReference>
<dbReference type="InterPro" id="IPR053136">
    <property type="entry name" value="UTP_pyrophosphatase-like"/>
</dbReference>
<reference evidence="2" key="1">
    <citation type="submission" date="2022-04" db="EMBL/GenBank/DDBJ databases">
        <title>Lysobacter sp. CAU 1642 isolated from sea sand.</title>
        <authorList>
            <person name="Kim W."/>
        </authorList>
    </citation>
    <scope>NUCLEOTIDE SEQUENCE</scope>
    <source>
        <strain evidence="2">CAU 1642</strain>
    </source>
</reference>
<sequence length="252" mass="28595">MRERAGPGADWRPLPLADGQSLAVRWVRDARARRLKLSINERGIRLTLPPRASERSAWAFLEAHAEWLQRQRRDLGVDPPPLRLAPDALDRLPLWGVELPLVWEEGRCCRLRQDGEQLVFSYTSRSTGERLAAMLRDFLEAEGRARIGALLPALLPGIPRPPTRFRLRPMSSLWGSLAPGGEVSLDLSLVLAEPACFDYVLVHEICHLIVPNHSPAFWHEVSQRYPGWRRVRTRLRQDGLALKARLNQLLAG</sequence>
<dbReference type="Pfam" id="PF01863">
    <property type="entry name" value="YgjP-like"/>
    <property type="match status" value="1"/>
</dbReference>